<dbReference type="Proteomes" id="UP000271974">
    <property type="component" value="Unassembled WGS sequence"/>
</dbReference>
<name>A0A433SJS1_ELYCH</name>
<gene>
    <name evidence="2" type="ORF">EGW08_022923</name>
</gene>
<reference evidence="2 3" key="1">
    <citation type="submission" date="2019-01" db="EMBL/GenBank/DDBJ databases">
        <title>A draft genome assembly of the solar-powered sea slug Elysia chlorotica.</title>
        <authorList>
            <person name="Cai H."/>
            <person name="Li Q."/>
            <person name="Fang X."/>
            <person name="Li J."/>
            <person name="Curtis N.E."/>
            <person name="Altenburger A."/>
            <person name="Shibata T."/>
            <person name="Feng M."/>
            <person name="Maeda T."/>
            <person name="Schwartz J.A."/>
            <person name="Shigenobu S."/>
            <person name="Lundholm N."/>
            <person name="Nishiyama T."/>
            <person name="Yang H."/>
            <person name="Hasebe M."/>
            <person name="Li S."/>
            <person name="Pierce S.K."/>
            <person name="Wang J."/>
        </authorList>
    </citation>
    <scope>NUCLEOTIDE SEQUENCE [LARGE SCALE GENOMIC DNA]</scope>
    <source>
        <strain evidence="2">EC2010</strain>
        <tissue evidence="2">Whole organism of an adult</tissue>
    </source>
</reference>
<dbReference type="AlphaFoldDB" id="A0A433SJS1"/>
<keyword evidence="3" id="KW-1185">Reference proteome</keyword>
<evidence type="ECO:0000313" key="3">
    <source>
        <dbReference type="Proteomes" id="UP000271974"/>
    </source>
</evidence>
<feature type="region of interest" description="Disordered" evidence="1">
    <location>
        <begin position="162"/>
        <end position="223"/>
    </location>
</feature>
<dbReference type="OrthoDB" id="10545191at2759"/>
<proteinExistence type="predicted"/>
<evidence type="ECO:0000313" key="2">
    <source>
        <dbReference type="EMBL" id="RUS69317.1"/>
    </source>
</evidence>
<feature type="compositionally biased region" description="Pro residues" evidence="1">
    <location>
        <begin position="194"/>
        <end position="215"/>
    </location>
</feature>
<comment type="caution">
    <text evidence="2">The sequence shown here is derived from an EMBL/GenBank/DDBJ whole genome shotgun (WGS) entry which is preliminary data.</text>
</comment>
<protein>
    <submittedName>
        <fullName evidence="2">Uncharacterized protein</fullName>
    </submittedName>
</protein>
<dbReference type="EMBL" id="RQTK01001732">
    <property type="protein sequence ID" value="RUS69317.1"/>
    <property type="molecule type" value="Genomic_DNA"/>
</dbReference>
<organism evidence="2 3">
    <name type="scientific">Elysia chlorotica</name>
    <name type="common">Eastern emerald elysia</name>
    <name type="synonym">Sea slug</name>
    <dbReference type="NCBI Taxonomy" id="188477"/>
    <lineage>
        <taxon>Eukaryota</taxon>
        <taxon>Metazoa</taxon>
        <taxon>Spiralia</taxon>
        <taxon>Lophotrochozoa</taxon>
        <taxon>Mollusca</taxon>
        <taxon>Gastropoda</taxon>
        <taxon>Heterobranchia</taxon>
        <taxon>Euthyneura</taxon>
        <taxon>Panpulmonata</taxon>
        <taxon>Sacoglossa</taxon>
        <taxon>Placobranchoidea</taxon>
        <taxon>Plakobranchidae</taxon>
        <taxon>Elysia</taxon>
    </lineage>
</organism>
<evidence type="ECO:0000256" key="1">
    <source>
        <dbReference type="SAM" id="MobiDB-lite"/>
    </source>
</evidence>
<feature type="compositionally biased region" description="Pro residues" evidence="1">
    <location>
        <begin position="162"/>
        <end position="175"/>
    </location>
</feature>
<sequence>MTTDGSGVVGRRRRGTGASATPCICRPDATLMQDAANSKRELNVDLSWIGNSLDDKDSLEVCVLTTWPHDVTRSHAHLGAKCTGVQIKRNRREMRALGLATPQGDLINIDLVYGGRARRDLPRVDYSGMAAPQRRARGRRARRDFMDLDICQQHGSLEVWLSPPPVAVAPSPEPVPNRMDESPQQHGSLEVWLSPPPVAVAPSPPVAVAPSPEPVPNRMDESP</sequence>
<accession>A0A433SJS1</accession>